<dbReference type="PANTHER" id="PTHR11006">
    <property type="entry name" value="PROTEIN ARGININE N-METHYLTRANSFERASE"/>
    <property type="match status" value="1"/>
</dbReference>
<accession>A0A7S1WQ13</accession>
<dbReference type="Gene3D" id="3.40.50.150">
    <property type="entry name" value="Vaccinia Virus protein VP39"/>
    <property type="match status" value="1"/>
</dbReference>
<dbReference type="InterPro" id="IPR029063">
    <property type="entry name" value="SAM-dependent_MTases_sf"/>
</dbReference>
<protein>
    <recommendedName>
        <fullName evidence="2">PRMT5 arginine-N-methyltransferase domain-containing protein</fullName>
    </recommendedName>
</protein>
<feature type="domain" description="PRMT5 arginine-N-methyltransferase" evidence="2">
    <location>
        <begin position="39"/>
        <end position="155"/>
    </location>
</feature>
<dbReference type="GO" id="GO:0016274">
    <property type="term" value="F:protein-arginine N-methyltransferase activity"/>
    <property type="evidence" value="ECO:0007669"/>
    <property type="project" value="InterPro"/>
</dbReference>
<dbReference type="SUPFAM" id="SSF53335">
    <property type="entry name" value="S-adenosyl-L-methionine-dependent methyltransferases"/>
    <property type="match status" value="1"/>
</dbReference>
<dbReference type="GO" id="GO:0042054">
    <property type="term" value="F:histone methyltransferase activity"/>
    <property type="evidence" value="ECO:0007669"/>
    <property type="project" value="TreeGrafter"/>
</dbReference>
<dbReference type="Pfam" id="PF05185">
    <property type="entry name" value="PRMT5"/>
    <property type="match status" value="1"/>
</dbReference>
<dbReference type="PANTHER" id="PTHR11006:SF53">
    <property type="entry name" value="PROTEIN ARGININE N-METHYLTRANSFERASE 3"/>
    <property type="match status" value="1"/>
</dbReference>
<dbReference type="CDD" id="cd02440">
    <property type="entry name" value="AdoMet_MTases"/>
    <property type="match status" value="1"/>
</dbReference>
<name>A0A7S1WQ13_ALECA</name>
<gene>
    <name evidence="3" type="ORF">ACAT0790_LOCUS57197</name>
</gene>
<reference evidence="3" key="1">
    <citation type="submission" date="2021-01" db="EMBL/GenBank/DDBJ databases">
        <authorList>
            <person name="Corre E."/>
            <person name="Pelletier E."/>
            <person name="Niang G."/>
            <person name="Scheremetjew M."/>
            <person name="Finn R."/>
            <person name="Kale V."/>
            <person name="Holt S."/>
            <person name="Cochrane G."/>
            <person name="Meng A."/>
            <person name="Brown T."/>
            <person name="Cohen L."/>
        </authorList>
    </citation>
    <scope>NUCLEOTIDE SEQUENCE</scope>
    <source>
        <strain evidence="3">OF101</strain>
    </source>
</reference>
<dbReference type="InterPro" id="IPR025799">
    <property type="entry name" value="Arg_MeTrfase"/>
</dbReference>
<proteinExistence type="predicted"/>
<organism evidence="3">
    <name type="scientific">Alexandrium catenella</name>
    <name type="common">Red tide dinoflagellate</name>
    <name type="synonym">Gonyaulax catenella</name>
    <dbReference type="NCBI Taxonomy" id="2925"/>
    <lineage>
        <taxon>Eukaryota</taxon>
        <taxon>Sar</taxon>
        <taxon>Alveolata</taxon>
        <taxon>Dinophyceae</taxon>
        <taxon>Gonyaulacales</taxon>
        <taxon>Pyrocystaceae</taxon>
        <taxon>Alexandrium</taxon>
    </lineage>
</organism>
<evidence type="ECO:0000256" key="1">
    <source>
        <dbReference type="ARBA" id="ARBA00022691"/>
    </source>
</evidence>
<evidence type="ECO:0000313" key="3">
    <source>
        <dbReference type="EMBL" id="CAD9180425.1"/>
    </source>
</evidence>
<keyword evidence="1" id="KW-0949">S-adenosyl-L-methionine</keyword>
<dbReference type="EMBL" id="HBGE01096123">
    <property type="protein sequence ID" value="CAD9180425.1"/>
    <property type="molecule type" value="Transcribed_RNA"/>
</dbReference>
<sequence length="327" mass="36080">MALGGEGGLRLVGAEQRKPITLRKEIAETGLEEYRLDEYESMRDDVPRTSKYEAAIKRRMAGMEGKAVVVDIGTGPFALLAVIAARAGARRVFAIEKTPAVAALAREAVAAEGLQDKITVIEGNSLKVQVPERADFIVSELIGSIAKQEGVQRIIEDANERFLKKATGGAGCPQHIPASCQTFIAPVSFRYHPFLRAKPEWTPLRLDSMSKDLGFLAQEQVLEDFDYCSPSRSGREEKRRFSFKVTREAWEAAGGVFSGVAMWCRVKMDEVDSIEVKGVRSHWAYVVALMSEQAVPIQAGSEIRLESRIDFGSDPVRYLFEAEVLPA</sequence>
<evidence type="ECO:0000259" key="2">
    <source>
        <dbReference type="Pfam" id="PF05185"/>
    </source>
</evidence>
<dbReference type="InterPro" id="IPR035075">
    <property type="entry name" value="PRMT5"/>
</dbReference>
<dbReference type="AlphaFoldDB" id="A0A7S1WQ13"/>
<dbReference type="GO" id="GO:0005634">
    <property type="term" value="C:nucleus"/>
    <property type="evidence" value="ECO:0007669"/>
    <property type="project" value="TreeGrafter"/>
</dbReference>